<name>A0A0C6F4G4_9HYPH</name>
<reference evidence="2" key="2">
    <citation type="submission" date="2015-01" db="EMBL/GenBank/DDBJ databases">
        <title>Complete genome sequence of Methylobacterium aquaticum strain 22A.</title>
        <authorList>
            <person name="Tani A."/>
            <person name="Ogura Y."/>
            <person name="Hayashi T."/>
        </authorList>
    </citation>
    <scope>NUCLEOTIDE SEQUENCE [LARGE SCALE GENOMIC DNA]</scope>
    <source>
        <strain evidence="2">MA-22A</strain>
    </source>
</reference>
<dbReference type="EMBL" id="AP014704">
    <property type="protein sequence ID" value="BAQ47586.1"/>
    <property type="molecule type" value="Genomic_DNA"/>
</dbReference>
<reference evidence="1 2" key="1">
    <citation type="journal article" date="2015" name="Genome Announc.">
        <title>Complete Genome Sequence of Methylobacterium aquaticum Strain 22A, Isolated from Racomitrium japonicum Moss.</title>
        <authorList>
            <person name="Tani A."/>
            <person name="Ogura Y."/>
            <person name="Hayashi T."/>
            <person name="Kimbara K."/>
        </authorList>
    </citation>
    <scope>NUCLEOTIDE SEQUENCE [LARGE SCALE GENOMIC DNA]</scope>
    <source>
        <strain evidence="1 2">MA-22A</strain>
    </source>
</reference>
<evidence type="ECO:0000313" key="1">
    <source>
        <dbReference type="EMBL" id="BAQ47586.1"/>
    </source>
</evidence>
<proteinExistence type="predicted"/>
<organism evidence="1 2">
    <name type="scientific">Methylobacterium aquaticum</name>
    <dbReference type="NCBI Taxonomy" id="270351"/>
    <lineage>
        <taxon>Bacteria</taxon>
        <taxon>Pseudomonadati</taxon>
        <taxon>Pseudomonadota</taxon>
        <taxon>Alphaproteobacteria</taxon>
        <taxon>Hyphomicrobiales</taxon>
        <taxon>Methylobacteriaceae</taxon>
        <taxon>Methylobacterium</taxon>
    </lineage>
</organism>
<dbReference type="Proteomes" id="UP000061432">
    <property type="component" value="Chromosome"/>
</dbReference>
<sequence length="61" mass="6505">MVARIRDGVRAAGSQVAYARQHGVSEADLSNALRGHRPPTLPLMKSVGARRAIVLEEAARA</sequence>
<accession>A0A0C6F4G4</accession>
<dbReference type="STRING" id="270351.Maq22A_c23110"/>
<dbReference type="PATRIC" id="fig|270351.10.peg.4455"/>
<evidence type="ECO:0008006" key="3">
    <source>
        <dbReference type="Google" id="ProtNLM"/>
    </source>
</evidence>
<evidence type="ECO:0000313" key="2">
    <source>
        <dbReference type="Proteomes" id="UP000061432"/>
    </source>
</evidence>
<dbReference type="AlphaFoldDB" id="A0A0C6F4G4"/>
<gene>
    <name evidence="1" type="ORF">Maq22A_c23110</name>
</gene>
<protein>
    <recommendedName>
        <fullName evidence="3">DNA-binding protein</fullName>
    </recommendedName>
</protein>
<dbReference type="KEGG" id="maqu:Maq22A_c23110"/>